<reference evidence="1" key="2">
    <citation type="journal article" date="2015" name="Data Brief">
        <title>Shoot transcriptome of the giant reed, Arundo donax.</title>
        <authorList>
            <person name="Barrero R.A."/>
            <person name="Guerrero F.D."/>
            <person name="Moolhuijzen P."/>
            <person name="Goolsby J.A."/>
            <person name="Tidwell J."/>
            <person name="Bellgard S.E."/>
            <person name="Bellgard M.I."/>
        </authorList>
    </citation>
    <scope>NUCLEOTIDE SEQUENCE</scope>
    <source>
        <tissue evidence="1">Shoot tissue taken approximately 20 cm above the soil surface</tissue>
    </source>
</reference>
<dbReference type="AlphaFoldDB" id="A0A0A9AU09"/>
<protein>
    <submittedName>
        <fullName evidence="1">Uncharacterized protein</fullName>
    </submittedName>
</protein>
<sequence>MKTFKSVPHPYDHCAGRQ</sequence>
<accession>A0A0A9AU09</accession>
<organism evidence="1">
    <name type="scientific">Arundo donax</name>
    <name type="common">Giant reed</name>
    <name type="synonym">Donax arundinaceus</name>
    <dbReference type="NCBI Taxonomy" id="35708"/>
    <lineage>
        <taxon>Eukaryota</taxon>
        <taxon>Viridiplantae</taxon>
        <taxon>Streptophyta</taxon>
        <taxon>Embryophyta</taxon>
        <taxon>Tracheophyta</taxon>
        <taxon>Spermatophyta</taxon>
        <taxon>Magnoliopsida</taxon>
        <taxon>Liliopsida</taxon>
        <taxon>Poales</taxon>
        <taxon>Poaceae</taxon>
        <taxon>PACMAD clade</taxon>
        <taxon>Arundinoideae</taxon>
        <taxon>Arundineae</taxon>
        <taxon>Arundo</taxon>
    </lineage>
</organism>
<evidence type="ECO:0000313" key="1">
    <source>
        <dbReference type="EMBL" id="JAD53373.1"/>
    </source>
</evidence>
<reference evidence="1" key="1">
    <citation type="submission" date="2014-09" db="EMBL/GenBank/DDBJ databases">
        <authorList>
            <person name="Magalhaes I.L.F."/>
            <person name="Oliveira U."/>
            <person name="Santos F.R."/>
            <person name="Vidigal T.H.D.A."/>
            <person name="Brescovit A.D."/>
            <person name="Santos A.J."/>
        </authorList>
    </citation>
    <scope>NUCLEOTIDE SEQUENCE</scope>
    <source>
        <tissue evidence="1">Shoot tissue taken approximately 20 cm above the soil surface</tissue>
    </source>
</reference>
<name>A0A0A9AU09_ARUDO</name>
<dbReference type="EMBL" id="GBRH01244522">
    <property type="protein sequence ID" value="JAD53373.1"/>
    <property type="molecule type" value="Transcribed_RNA"/>
</dbReference>
<proteinExistence type="predicted"/>